<gene>
    <name evidence="7" type="ORF">RM549_03525</name>
</gene>
<protein>
    <recommendedName>
        <fullName evidence="9">Polysaccharide biosynthesis protein</fullName>
    </recommendedName>
</protein>
<dbReference type="InterPro" id="IPR050833">
    <property type="entry name" value="Poly_Biosynth_Transport"/>
</dbReference>
<evidence type="ECO:0000256" key="2">
    <source>
        <dbReference type="ARBA" id="ARBA00022475"/>
    </source>
</evidence>
<feature type="transmembrane region" description="Helical" evidence="6">
    <location>
        <begin position="96"/>
        <end position="117"/>
    </location>
</feature>
<dbReference type="EMBL" id="JAVRHM010000002">
    <property type="protein sequence ID" value="MDT0688837.1"/>
    <property type="molecule type" value="Genomic_DNA"/>
</dbReference>
<dbReference type="Proteomes" id="UP001261624">
    <property type="component" value="Unassembled WGS sequence"/>
</dbReference>
<dbReference type="PANTHER" id="PTHR30250">
    <property type="entry name" value="PST FAMILY PREDICTED COLANIC ACID TRANSPORTER"/>
    <property type="match status" value="1"/>
</dbReference>
<feature type="transmembrane region" description="Helical" evidence="6">
    <location>
        <begin position="129"/>
        <end position="148"/>
    </location>
</feature>
<feature type="transmembrane region" description="Helical" evidence="6">
    <location>
        <begin position="188"/>
        <end position="208"/>
    </location>
</feature>
<organism evidence="7 8">
    <name type="scientific">Autumnicola patrickiae</name>
    <dbReference type="NCBI Taxonomy" id="3075591"/>
    <lineage>
        <taxon>Bacteria</taxon>
        <taxon>Pseudomonadati</taxon>
        <taxon>Bacteroidota</taxon>
        <taxon>Flavobacteriia</taxon>
        <taxon>Flavobacteriales</taxon>
        <taxon>Flavobacteriaceae</taxon>
        <taxon>Autumnicola</taxon>
    </lineage>
</organism>
<evidence type="ECO:0000256" key="4">
    <source>
        <dbReference type="ARBA" id="ARBA00022989"/>
    </source>
</evidence>
<keyword evidence="4 6" id="KW-1133">Transmembrane helix</keyword>
<dbReference type="RefSeq" id="WP_311681359.1">
    <property type="nucleotide sequence ID" value="NZ_JAVRHM010000002.1"/>
</dbReference>
<accession>A0ABU3DYP2</accession>
<evidence type="ECO:0008006" key="9">
    <source>
        <dbReference type="Google" id="ProtNLM"/>
    </source>
</evidence>
<comment type="caution">
    <text evidence="7">The sequence shown here is derived from an EMBL/GenBank/DDBJ whole genome shotgun (WGS) entry which is preliminary data.</text>
</comment>
<sequence length="432" mass="47961">MEKLIARLGPYFSKSSLKPIGQVFGSQLIGKALGFSISIFLVRELSKEDYAIYTVLLTIQGMLIPLSNSAIFIGFKKIGGEVWEDIVKMSRLVKTANLISPYIIVLAFLLVGGYAFYILYLQEISVGRISWFLLCLFLIVVPEVKTAFIRSALLLRKQIAIVQVSELVGHVIRCVGIISLLLFLKSSFIIGAIFLITSLSAWISYIYVKKKGEITGISESVDVDKGYQKILLKYIKINWHNSAFFAFKGQISIFLIGIFGTTSSLADIGALSRFALVFTIITALFGNIYSPAFGRCQNLRKLNKMYVVTMVSTVLLCFLVLLVVFLIPEPFLWILGENYEHLEHELFLIFLSGSVGLLLSINYAINLSKGWIKYTPMLEIPTDIAGIVLGVLLFDVTTLTGVLYLGILSAGINFLLHLFNSVAGLRAQPSTE</sequence>
<evidence type="ECO:0000256" key="1">
    <source>
        <dbReference type="ARBA" id="ARBA00004651"/>
    </source>
</evidence>
<name>A0ABU3DYP2_9FLAO</name>
<evidence type="ECO:0000313" key="7">
    <source>
        <dbReference type="EMBL" id="MDT0688837.1"/>
    </source>
</evidence>
<feature type="transmembrane region" description="Helical" evidence="6">
    <location>
        <begin position="305"/>
        <end position="327"/>
    </location>
</feature>
<feature type="transmembrane region" description="Helical" evidence="6">
    <location>
        <begin position="20"/>
        <end position="40"/>
    </location>
</feature>
<keyword evidence="3 6" id="KW-0812">Transmembrane</keyword>
<feature type="transmembrane region" description="Helical" evidence="6">
    <location>
        <begin position="52"/>
        <end position="75"/>
    </location>
</feature>
<comment type="subcellular location">
    <subcellularLocation>
        <location evidence="1">Cell membrane</location>
        <topology evidence="1">Multi-pass membrane protein</topology>
    </subcellularLocation>
</comment>
<feature type="transmembrane region" description="Helical" evidence="6">
    <location>
        <begin position="243"/>
        <end position="262"/>
    </location>
</feature>
<reference evidence="7 8" key="1">
    <citation type="submission" date="2023-09" db="EMBL/GenBank/DDBJ databases">
        <authorList>
            <person name="Rey-Velasco X."/>
        </authorList>
    </citation>
    <scope>NUCLEOTIDE SEQUENCE [LARGE SCALE GENOMIC DNA]</scope>
    <source>
        <strain evidence="7 8">F188</strain>
    </source>
</reference>
<keyword evidence="8" id="KW-1185">Reference proteome</keyword>
<feature type="transmembrane region" description="Helical" evidence="6">
    <location>
        <begin position="347"/>
        <end position="365"/>
    </location>
</feature>
<keyword evidence="2" id="KW-1003">Cell membrane</keyword>
<feature type="transmembrane region" description="Helical" evidence="6">
    <location>
        <begin position="274"/>
        <end position="293"/>
    </location>
</feature>
<evidence type="ECO:0000256" key="3">
    <source>
        <dbReference type="ARBA" id="ARBA00022692"/>
    </source>
</evidence>
<keyword evidence="5 6" id="KW-0472">Membrane</keyword>
<evidence type="ECO:0000256" key="5">
    <source>
        <dbReference type="ARBA" id="ARBA00023136"/>
    </source>
</evidence>
<evidence type="ECO:0000313" key="8">
    <source>
        <dbReference type="Proteomes" id="UP001261624"/>
    </source>
</evidence>
<proteinExistence type="predicted"/>
<dbReference type="PANTHER" id="PTHR30250:SF11">
    <property type="entry name" value="O-ANTIGEN TRANSPORTER-RELATED"/>
    <property type="match status" value="1"/>
</dbReference>
<evidence type="ECO:0000256" key="6">
    <source>
        <dbReference type="SAM" id="Phobius"/>
    </source>
</evidence>